<keyword evidence="4 5" id="KW-0472">Membrane</keyword>
<feature type="non-terminal residue" evidence="7">
    <location>
        <position position="577"/>
    </location>
</feature>
<dbReference type="OrthoDB" id="10255969at2759"/>
<evidence type="ECO:0000256" key="1">
    <source>
        <dbReference type="ARBA" id="ARBA00004141"/>
    </source>
</evidence>
<dbReference type="AlphaFoldDB" id="A0A0N0P2C9"/>
<sequence>MGGRNSNGSHGGFRFAKGGSFLDQLFAILYRTFQQTWRTKSIIVTEILLPIMFIVITLILWAVWLPYIGGSRQFISNTPGVNAYANFHKQVTCFNSSLGPPVPGLCNCDILFGLANVSCDGDHSSLPYKSLCYLIVDFDFSRYRYGGYSLGNISGANIAVQLWINAYNASLWVVPTLDQVIVFHWLARLGMSQPQVGDGNLIAAGISAGLLPNSKQSSINCFGDLYFVGSKSAVDPLLNFIRENSVLFNDVYGGTFATSAEAEARVREMAWNWAIIELNAFDAENFDVNIRMNSTALPTFELPYDKSYGGGYYDSRADLYATAGFLSLQQLITEHYLRSVAKGGNIAADLPVDHFMANAGFVAFITQPLLSTAGILLPLIFVMAYLYPVSQFTKRIVLEKELRIREAMHIMGLGNAPIYISWYVTFFLPNFTTSIISLVVIRLTYITITNVLVLFLIYYIYIVTCVPLAGFFSAFFSKARLASLLTPLIYFVFAMPAFAIQSANTAIITSFCIFPPTAYAVVMLGIINHEISGGFSNKSWNDALDIPPVYLAVVMMAVDFVFFNLLMLYLDNVMPKE</sequence>
<feature type="transmembrane region" description="Helical" evidence="5">
    <location>
        <begin position="369"/>
        <end position="389"/>
    </location>
</feature>
<reference evidence="7 8" key="1">
    <citation type="journal article" date="2015" name="PLoS Pathog.">
        <title>Leptomonas seymouri: Adaptations to the Dixenous Life Cycle Analyzed by Genome Sequencing, Transcriptome Profiling and Co-infection with Leishmania donovani.</title>
        <authorList>
            <person name="Kraeva N."/>
            <person name="Butenko A."/>
            <person name="Hlavacova J."/>
            <person name="Kostygov A."/>
            <person name="Myskova J."/>
            <person name="Grybchuk D."/>
            <person name="Lestinova T."/>
            <person name="Votypka J."/>
            <person name="Volf P."/>
            <person name="Opperdoes F."/>
            <person name="Flegontov P."/>
            <person name="Lukes J."/>
            <person name="Yurchenko V."/>
        </authorList>
    </citation>
    <scope>NUCLEOTIDE SEQUENCE [LARGE SCALE GENOMIC DNA]</scope>
    <source>
        <strain evidence="7 8">ATCC 30220</strain>
    </source>
</reference>
<evidence type="ECO:0000313" key="7">
    <source>
        <dbReference type="EMBL" id="KPI82809.1"/>
    </source>
</evidence>
<accession>A0A0N0P2C9</accession>
<protein>
    <submittedName>
        <fullName evidence="7">Putative ABC transporter</fullName>
    </submittedName>
</protein>
<dbReference type="VEuPathDB" id="TriTrypDB:Lsey_0529_0010"/>
<keyword evidence="8" id="KW-1185">Reference proteome</keyword>
<dbReference type="GO" id="GO:0140359">
    <property type="term" value="F:ABC-type transporter activity"/>
    <property type="evidence" value="ECO:0007669"/>
    <property type="project" value="InterPro"/>
</dbReference>
<dbReference type="EMBL" id="LJSK01000529">
    <property type="protein sequence ID" value="KPI82809.1"/>
    <property type="molecule type" value="Genomic_DNA"/>
</dbReference>
<evidence type="ECO:0000256" key="2">
    <source>
        <dbReference type="ARBA" id="ARBA00022692"/>
    </source>
</evidence>
<dbReference type="InterPro" id="IPR013525">
    <property type="entry name" value="ABC2_TM"/>
</dbReference>
<comment type="subcellular location">
    <subcellularLocation>
        <location evidence="1">Membrane</location>
        <topology evidence="1">Multi-pass membrane protein</topology>
    </subcellularLocation>
</comment>
<dbReference type="PANTHER" id="PTHR19229:SF262">
    <property type="entry name" value="TRANSPORTER, PUTATIVE-RELATED"/>
    <property type="match status" value="1"/>
</dbReference>
<evidence type="ECO:0000256" key="4">
    <source>
        <dbReference type="ARBA" id="ARBA00023136"/>
    </source>
</evidence>
<dbReference type="Pfam" id="PF12698">
    <property type="entry name" value="ABC2_membrane_3"/>
    <property type="match status" value="1"/>
</dbReference>
<dbReference type="Proteomes" id="UP000038009">
    <property type="component" value="Unassembled WGS sequence"/>
</dbReference>
<dbReference type="PANTHER" id="PTHR19229">
    <property type="entry name" value="ATP-BINDING CASSETTE TRANSPORTER SUBFAMILY A ABCA"/>
    <property type="match status" value="1"/>
</dbReference>
<keyword evidence="3 5" id="KW-1133">Transmembrane helix</keyword>
<name>A0A0N0P2C9_LEPSE</name>
<proteinExistence type="predicted"/>
<evidence type="ECO:0000256" key="3">
    <source>
        <dbReference type="ARBA" id="ARBA00022989"/>
    </source>
</evidence>
<feature type="transmembrane region" description="Helical" evidence="5">
    <location>
        <begin position="481"/>
        <end position="500"/>
    </location>
</feature>
<comment type="caution">
    <text evidence="7">The sequence shown here is derived from an EMBL/GenBank/DDBJ whole genome shotgun (WGS) entry which is preliminary data.</text>
</comment>
<feature type="transmembrane region" description="Helical" evidence="5">
    <location>
        <begin position="506"/>
        <end position="527"/>
    </location>
</feature>
<keyword evidence="2 5" id="KW-0812">Transmembrane</keyword>
<dbReference type="InterPro" id="IPR026082">
    <property type="entry name" value="ABCA"/>
</dbReference>
<evidence type="ECO:0000256" key="5">
    <source>
        <dbReference type="SAM" id="Phobius"/>
    </source>
</evidence>
<feature type="domain" description="ABC-2 type transporter transmembrane" evidence="6">
    <location>
        <begin position="342"/>
        <end position="569"/>
    </location>
</feature>
<feature type="transmembrane region" description="Helical" evidence="5">
    <location>
        <begin position="548"/>
        <end position="570"/>
    </location>
</feature>
<feature type="transmembrane region" description="Helical" evidence="5">
    <location>
        <begin position="47"/>
        <end position="67"/>
    </location>
</feature>
<dbReference type="GO" id="GO:0005319">
    <property type="term" value="F:lipid transporter activity"/>
    <property type="evidence" value="ECO:0007669"/>
    <property type="project" value="TreeGrafter"/>
</dbReference>
<dbReference type="GO" id="GO:0016020">
    <property type="term" value="C:membrane"/>
    <property type="evidence" value="ECO:0007669"/>
    <property type="project" value="UniProtKB-SubCell"/>
</dbReference>
<gene>
    <name evidence="7" type="ORF">ABL78_8178</name>
</gene>
<organism evidence="7 8">
    <name type="scientific">Leptomonas seymouri</name>
    <dbReference type="NCBI Taxonomy" id="5684"/>
    <lineage>
        <taxon>Eukaryota</taxon>
        <taxon>Discoba</taxon>
        <taxon>Euglenozoa</taxon>
        <taxon>Kinetoplastea</taxon>
        <taxon>Metakinetoplastina</taxon>
        <taxon>Trypanosomatida</taxon>
        <taxon>Trypanosomatidae</taxon>
        <taxon>Leishmaniinae</taxon>
        <taxon>Leptomonas</taxon>
    </lineage>
</organism>
<evidence type="ECO:0000313" key="8">
    <source>
        <dbReference type="Proteomes" id="UP000038009"/>
    </source>
</evidence>
<evidence type="ECO:0000259" key="6">
    <source>
        <dbReference type="Pfam" id="PF12698"/>
    </source>
</evidence>